<dbReference type="Pfam" id="PF11412">
    <property type="entry name" value="DsbD_N"/>
    <property type="match status" value="1"/>
</dbReference>
<evidence type="ECO:0000256" key="10">
    <source>
        <dbReference type="ARBA" id="ARBA00022989"/>
    </source>
</evidence>
<dbReference type="SUPFAM" id="SSF74863">
    <property type="entry name" value="Thiol:disulfide interchange protein DsbD, N-terminal domain (DsbD-alpha)"/>
    <property type="match status" value="1"/>
</dbReference>
<proteinExistence type="inferred from homology"/>
<dbReference type="Gene3D" id="2.60.40.1250">
    <property type="entry name" value="Thiol:disulfide interchange protein DsbD, N-terminal domain"/>
    <property type="match status" value="1"/>
</dbReference>
<feature type="transmembrane region" description="Helical" evidence="18">
    <location>
        <begin position="392"/>
        <end position="410"/>
    </location>
</feature>
<dbReference type="OrthoDB" id="5287452at2"/>
<dbReference type="HAMAP" id="MF_00399">
    <property type="entry name" value="DbsD"/>
    <property type="match status" value="1"/>
</dbReference>
<evidence type="ECO:0000256" key="9">
    <source>
        <dbReference type="ARBA" id="ARBA00022982"/>
    </source>
</evidence>
<dbReference type="SUPFAM" id="SSF52833">
    <property type="entry name" value="Thioredoxin-like"/>
    <property type="match status" value="1"/>
</dbReference>
<evidence type="ECO:0000259" key="19">
    <source>
        <dbReference type="PROSITE" id="PS51352"/>
    </source>
</evidence>
<feature type="transmembrane region" description="Helical" evidence="18">
    <location>
        <begin position="351"/>
        <end position="380"/>
    </location>
</feature>
<evidence type="ECO:0000256" key="4">
    <source>
        <dbReference type="ARBA" id="ARBA00022475"/>
    </source>
</evidence>
<keyword evidence="21" id="KW-1185">Reference proteome</keyword>
<feature type="disulfide bond" description="Redox-active" evidence="18">
    <location>
        <begin position="211"/>
        <end position="333"/>
    </location>
</feature>
<dbReference type="InterPro" id="IPR028250">
    <property type="entry name" value="DsbDN"/>
</dbReference>
<evidence type="ECO:0000256" key="2">
    <source>
        <dbReference type="ARBA" id="ARBA00007241"/>
    </source>
</evidence>
<evidence type="ECO:0000256" key="7">
    <source>
        <dbReference type="ARBA" id="ARBA00022729"/>
    </source>
</evidence>
<dbReference type="InterPro" id="IPR036929">
    <property type="entry name" value="DsbDN_sf"/>
</dbReference>
<comment type="caution">
    <text evidence="18">Lacks conserved residue(s) required for the propagation of feature annotation.</text>
</comment>
<keyword evidence="8 18" id="KW-0201">Cytochrome c-type biogenesis</keyword>
<dbReference type="AlphaFoldDB" id="A0A5C7EUW8"/>
<dbReference type="InterPro" id="IPR003834">
    <property type="entry name" value="Cyt_c_assmbl_TM_dom"/>
</dbReference>
<feature type="transmembrane region" description="Helical" evidence="18">
    <location>
        <begin position="272"/>
        <end position="294"/>
    </location>
</feature>
<accession>A0A5C7EUW8</accession>
<feature type="transmembrane region" description="Helical" evidence="18">
    <location>
        <begin position="315"/>
        <end position="345"/>
    </location>
</feature>
<feature type="transmembrane region" description="Helical" evidence="18">
    <location>
        <begin position="192"/>
        <end position="224"/>
    </location>
</feature>
<sequence length="613" mass="64722" precursor="true">MRLVLALVLLVSGLPGMPDAGAQGFVQTLRQAVAQPVEEELLPPDEAFRAEVTARDGQTLEARFSPAKGYYLYRDKFAFGVIDSPGIQLAGVEIPPGKPKDDPLFGKVDVFFEPVQVLVRLQRSADAAGPVRLKAAYQGCNEPIGVCYPPIEKVFEVALPAAAAAGTAVPVGEAGPLSEDDRVAGLLKGGSFWLIVVSFLGFGLLLAFTPCVFPMIPILSGIIAGQGHALTKARGFTLALAYVIGMAITYALAGVAAGLSGTLLSATLQNPWVLGTFAALFVLLALSMFGFYELQLPASLQSRLADTTNRLGGGHYAGVFAMGALSAVIVGPCVAAPLAGALLYISQTRDVVLGGVALFAMAIGMGLPLLAVGASAGAVLPKAGPWMETVKRFFGVLLLGVAIYMISPVIPAVVHMLAWAALLIVSAIYLHAIDPLPPDAPGYRKFWKGIGVIVLLVGVSLLVGALSGGRDVLQPLAGLRFAGGGAAAQQAQTAHLPFERVRSLAELEARLQAAAGRYVMLDFYADWCVSCKEMERFTFSDPRVQAKLRDVVLLQADVTRNTPEDAALLKRFNLFGPPGILFFDRQGREIPGTRVVGFQKADQFLATLERAMP</sequence>
<dbReference type="CDD" id="cd02953">
    <property type="entry name" value="DsbDgamma"/>
    <property type="match status" value="1"/>
</dbReference>
<evidence type="ECO:0000256" key="8">
    <source>
        <dbReference type="ARBA" id="ARBA00022748"/>
    </source>
</evidence>
<keyword evidence="4 18" id="KW-1003">Cell membrane</keyword>
<gene>
    <name evidence="18 20" type="primary">dsbD</name>
    <name evidence="20" type="ORF">FR698_13415</name>
</gene>
<dbReference type="InterPro" id="IPR035671">
    <property type="entry name" value="DsbD_gamma"/>
</dbReference>
<comment type="caution">
    <text evidence="20">The sequence shown here is derived from an EMBL/GenBank/DDBJ whole genome shotgun (WGS) entry which is preliminary data.</text>
</comment>
<feature type="chain" id="PRO_5023296128" description="Thiol:disulfide interchange protein DsbD" evidence="18">
    <location>
        <begin position="23"/>
        <end position="613"/>
    </location>
</feature>
<dbReference type="InterPro" id="IPR036249">
    <property type="entry name" value="Thioredoxin-like_sf"/>
</dbReference>
<evidence type="ECO:0000256" key="15">
    <source>
        <dbReference type="ARBA" id="ARBA00023284"/>
    </source>
</evidence>
<dbReference type="Gene3D" id="3.40.30.10">
    <property type="entry name" value="Glutaredoxin"/>
    <property type="match status" value="1"/>
</dbReference>
<feature type="disulfide bond" description="Redox-active" evidence="18">
    <location>
        <begin position="528"/>
        <end position="531"/>
    </location>
</feature>
<comment type="catalytic activity">
    <reaction evidence="17 18">
        <text>[protein]-dithiol + NADP(+) = [protein]-disulfide + NADPH + H(+)</text>
        <dbReference type="Rhea" id="RHEA:18753"/>
        <dbReference type="Rhea" id="RHEA-COMP:10593"/>
        <dbReference type="Rhea" id="RHEA-COMP:10594"/>
        <dbReference type="ChEBI" id="CHEBI:15378"/>
        <dbReference type="ChEBI" id="CHEBI:29950"/>
        <dbReference type="ChEBI" id="CHEBI:50058"/>
        <dbReference type="ChEBI" id="CHEBI:57783"/>
        <dbReference type="ChEBI" id="CHEBI:58349"/>
        <dbReference type="EC" id="1.8.1.8"/>
    </reaction>
</comment>
<dbReference type="Pfam" id="PF02683">
    <property type="entry name" value="DsbD_TM"/>
    <property type="match status" value="1"/>
</dbReference>
<evidence type="ECO:0000313" key="20">
    <source>
        <dbReference type="EMBL" id="TXF10816.1"/>
    </source>
</evidence>
<dbReference type="NCBIfam" id="NF001419">
    <property type="entry name" value="PRK00293.1"/>
    <property type="match status" value="1"/>
</dbReference>
<keyword evidence="15 18" id="KW-0676">Redox-active center</keyword>
<dbReference type="FunCoup" id="A0A5C7EUW8">
    <property type="interactions" value="109"/>
</dbReference>
<evidence type="ECO:0000256" key="3">
    <source>
        <dbReference type="ARBA" id="ARBA00022448"/>
    </source>
</evidence>
<keyword evidence="14 18" id="KW-1015">Disulfide bond</keyword>
<dbReference type="EC" id="1.8.1.8" evidence="18"/>
<feature type="transmembrane region" description="Helical" evidence="18">
    <location>
        <begin position="416"/>
        <end position="434"/>
    </location>
</feature>
<dbReference type="GO" id="GO:0009055">
    <property type="term" value="F:electron transfer activity"/>
    <property type="evidence" value="ECO:0007669"/>
    <property type="project" value="UniProtKB-UniRule"/>
</dbReference>
<protein>
    <recommendedName>
        <fullName evidence="18">Thiol:disulfide interchange protein DsbD</fullName>
        <ecNumber evidence="18">1.8.1.8</ecNumber>
    </recommendedName>
    <alternativeName>
        <fullName evidence="18">Protein-disulfide reductase</fullName>
        <shortName evidence="18">Disulfide reductase</shortName>
    </alternativeName>
</protein>
<feature type="transmembrane region" description="Helical" evidence="18">
    <location>
        <begin position="236"/>
        <end position="260"/>
    </location>
</feature>
<dbReference type="PROSITE" id="PS00194">
    <property type="entry name" value="THIOREDOXIN_1"/>
    <property type="match status" value="1"/>
</dbReference>
<dbReference type="RefSeq" id="WP_147800709.1">
    <property type="nucleotide sequence ID" value="NZ_VPFL01000021.1"/>
</dbReference>
<comment type="subcellular location">
    <subcellularLocation>
        <location evidence="1 18">Cell inner membrane</location>
        <topology evidence="1 18">Multi-pass membrane protein</topology>
    </subcellularLocation>
</comment>
<dbReference type="PANTHER" id="PTHR32234:SF0">
    <property type="entry name" value="THIOL:DISULFIDE INTERCHANGE PROTEIN DSBD"/>
    <property type="match status" value="1"/>
</dbReference>
<dbReference type="InterPro" id="IPR013766">
    <property type="entry name" value="Thioredoxin_domain"/>
</dbReference>
<keyword evidence="10 18" id="KW-1133">Transmembrane helix</keyword>
<dbReference type="PROSITE" id="PS51352">
    <property type="entry name" value="THIOREDOXIN_2"/>
    <property type="match status" value="1"/>
</dbReference>
<dbReference type="InterPro" id="IPR017937">
    <property type="entry name" value="Thioredoxin_CS"/>
</dbReference>
<evidence type="ECO:0000256" key="1">
    <source>
        <dbReference type="ARBA" id="ARBA00004429"/>
    </source>
</evidence>
<evidence type="ECO:0000256" key="13">
    <source>
        <dbReference type="ARBA" id="ARBA00023136"/>
    </source>
</evidence>
<comment type="similarity">
    <text evidence="2 18">Belongs to the thioredoxin family. DsbD subfamily.</text>
</comment>
<dbReference type="GO" id="GO:0005886">
    <property type="term" value="C:plasma membrane"/>
    <property type="evidence" value="ECO:0007669"/>
    <property type="project" value="UniProtKB-SubCell"/>
</dbReference>
<dbReference type="InParanoid" id="A0A5C7EUW8"/>
<dbReference type="PANTHER" id="PTHR32234">
    <property type="entry name" value="THIOL:DISULFIDE INTERCHANGE PROTEIN DSBD"/>
    <property type="match status" value="1"/>
</dbReference>
<evidence type="ECO:0000256" key="16">
    <source>
        <dbReference type="ARBA" id="ARBA00047388"/>
    </source>
</evidence>
<dbReference type="GO" id="GO:0047134">
    <property type="term" value="F:protein-disulfide reductase [NAD(P)H] activity"/>
    <property type="evidence" value="ECO:0007669"/>
    <property type="project" value="UniProtKB-UniRule"/>
</dbReference>
<comment type="catalytic activity">
    <reaction evidence="16 18">
        <text>[protein]-dithiol + NAD(+) = [protein]-disulfide + NADH + H(+)</text>
        <dbReference type="Rhea" id="RHEA:18749"/>
        <dbReference type="Rhea" id="RHEA-COMP:10593"/>
        <dbReference type="Rhea" id="RHEA-COMP:10594"/>
        <dbReference type="ChEBI" id="CHEBI:15378"/>
        <dbReference type="ChEBI" id="CHEBI:29950"/>
        <dbReference type="ChEBI" id="CHEBI:50058"/>
        <dbReference type="ChEBI" id="CHEBI:57540"/>
        <dbReference type="ChEBI" id="CHEBI:57945"/>
        <dbReference type="EC" id="1.8.1.8"/>
    </reaction>
</comment>
<evidence type="ECO:0000256" key="12">
    <source>
        <dbReference type="ARBA" id="ARBA00023027"/>
    </source>
</evidence>
<dbReference type="GO" id="GO:0045454">
    <property type="term" value="P:cell redox homeostasis"/>
    <property type="evidence" value="ECO:0007669"/>
    <property type="project" value="TreeGrafter"/>
</dbReference>
<evidence type="ECO:0000256" key="14">
    <source>
        <dbReference type="ARBA" id="ARBA00023157"/>
    </source>
</evidence>
<dbReference type="InterPro" id="IPR022910">
    <property type="entry name" value="Thiol_diS_interchange_DbsD"/>
</dbReference>
<dbReference type="Pfam" id="PF13899">
    <property type="entry name" value="Thioredoxin_7"/>
    <property type="match status" value="1"/>
</dbReference>
<dbReference type="Proteomes" id="UP000321201">
    <property type="component" value="Unassembled WGS sequence"/>
</dbReference>
<feature type="domain" description="Thioredoxin" evidence="19">
    <location>
        <begin position="475"/>
        <end position="613"/>
    </location>
</feature>
<reference evidence="20 21" key="1">
    <citation type="submission" date="2019-08" db="EMBL/GenBank/DDBJ databases">
        <title>Pelomicrobium methylotrophicum gen. nov., sp. nov. a moderately thermophilic, facultatively anaerobic, lithoautotrophic and methylotrophic bacterium isolated from a terrestrial mud volcano.</title>
        <authorList>
            <person name="Slobodkina G.B."/>
            <person name="Merkel A.Y."/>
            <person name="Slobodkin A.I."/>
        </authorList>
    </citation>
    <scope>NUCLEOTIDE SEQUENCE [LARGE SCALE GENOMIC DNA]</scope>
    <source>
        <strain evidence="20 21">SM250</strain>
    </source>
</reference>
<keyword evidence="3 18" id="KW-0813">Transport</keyword>
<feature type="transmembrane region" description="Helical" evidence="18">
    <location>
        <begin position="446"/>
        <end position="466"/>
    </location>
</feature>
<evidence type="ECO:0000256" key="11">
    <source>
        <dbReference type="ARBA" id="ARBA00023002"/>
    </source>
</evidence>
<keyword evidence="9 18" id="KW-0249">Electron transport</keyword>
<dbReference type="EMBL" id="VPFL01000021">
    <property type="protein sequence ID" value="TXF10816.1"/>
    <property type="molecule type" value="Genomic_DNA"/>
</dbReference>
<keyword evidence="13 18" id="KW-0472">Membrane</keyword>
<keyword evidence="12 18" id="KW-0520">NAD</keyword>
<feature type="signal peptide" evidence="18">
    <location>
        <begin position="1"/>
        <end position="22"/>
    </location>
</feature>
<keyword evidence="7 18" id="KW-0732">Signal</keyword>
<evidence type="ECO:0000256" key="18">
    <source>
        <dbReference type="HAMAP-Rule" id="MF_00399"/>
    </source>
</evidence>
<evidence type="ECO:0000256" key="17">
    <source>
        <dbReference type="ARBA" id="ARBA00047804"/>
    </source>
</evidence>
<evidence type="ECO:0000256" key="6">
    <source>
        <dbReference type="ARBA" id="ARBA00022692"/>
    </source>
</evidence>
<evidence type="ECO:0000313" key="21">
    <source>
        <dbReference type="Proteomes" id="UP000321201"/>
    </source>
</evidence>
<keyword evidence="5 18" id="KW-0997">Cell inner membrane</keyword>
<keyword evidence="6 18" id="KW-0812">Transmembrane</keyword>
<evidence type="ECO:0000256" key="5">
    <source>
        <dbReference type="ARBA" id="ARBA00022519"/>
    </source>
</evidence>
<keyword evidence="11 18" id="KW-0560">Oxidoreductase</keyword>
<dbReference type="GO" id="GO:0017004">
    <property type="term" value="P:cytochrome complex assembly"/>
    <property type="evidence" value="ECO:0007669"/>
    <property type="project" value="UniProtKB-UniRule"/>
</dbReference>
<organism evidence="20 21">
    <name type="scientific">Pelomicrobium methylotrophicum</name>
    <dbReference type="NCBI Taxonomy" id="2602750"/>
    <lineage>
        <taxon>Bacteria</taxon>
        <taxon>Pseudomonadati</taxon>
        <taxon>Pseudomonadota</taxon>
        <taxon>Hydrogenophilia</taxon>
        <taxon>Hydrogenophilia incertae sedis</taxon>
        <taxon>Pelomicrobium</taxon>
    </lineage>
</organism>
<comment type="function">
    <text evidence="18">Required to facilitate the formation of correct disulfide bonds in some periplasmic proteins and for the assembly of the periplasmic c-type cytochromes. Acts by transferring electrons from cytoplasmic thioredoxin to the periplasm. This transfer involves a cascade of disulfide bond formation and reduction steps.</text>
</comment>
<name>A0A5C7EUW8_9PROT</name>
<dbReference type="FunFam" id="3.40.30.10:FF:000116">
    <property type="entry name" value="Thiol:disulfide interchange protein DsbD"/>
    <property type="match status" value="1"/>
</dbReference>